<name>A0A1D6I145_MAIZE</name>
<dbReference type="InParanoid" id="A0A1D6I145"/>
<evidence type="ECO:0000256" key="1">
    <source>
        <dbReference type="ARBA" id="ARBA00026071"/>
    </source>
</evidence>
<organism evidence="2">
    <name type="scientific">Zea mays</name>
    <name type="common">Maize</name>
    <dbReference type="NCBI Taxonomy" id="4577"/>
    <lineage>
        <taxon>Eukaryota</taxon>
        <taxon>Viridiplantae</taxon>
        <taxon>Streptophyta</taxon>
        <taxon>Embryophyta</taxon>
        <taxon>Tracheophyta</taxon>
        <taxon>Spermatophyta</taxon>
        <taxon>Magnoliopsida</taxon>
        <taxon>Liliopsida</taxon>
        <taxon>Poales</taxon>
        <taxon>Poaceae</taxon>
        <taxon>PACMAD clade</taxon>
        <taxon>Panicoideae</taxon>
        <taxon>Andropogonodae</taxon>
        <taxon>Andropogoneae</taxon>
        <taxon>Tripsacinae</taxon>
        <taxon>Zea</taxon>
    </lineage>
</organism>
<dbReference type="InterPro" id="IPR001353">
    <property type="entry name" value="Proteasome_sua/b"/>
</dbReference>
<dbReference type="STRING" id="4577.A0A1D6I145"/>
<dbReference type="EMBL" id="CM007650">
    <property type="protein sequence ID" value="ONM53957.1"/>
    <property type="molecule type" value="Genomic_DNA"/>
</dbReference>
<sequence>MMKLKYNKTGRENDCLPRVGHWNMMNKASQADIFKQLDGVFLWGPTRRDAAALDPELLQLVELAPGALRENSIADVLYSQWLVLPEMTKLLGSTAIGLKTKDGVVLAVEKRVTSPLLVLSHFLSGHSVK</sequence>
<protein>
    <submittedName>
        <fullName evidence="2">Uncharacterized protein</fullName>
    </submittedName>
</protein>
<dbReference type="InterPro" id="IPR029055">
    <property type="entry name" value="Ntn_hydrolases_N"/>
</dbReference>
<proteinExistence type="predicted"/>
<comment type="subunit">
    <text evidence="1">The 26S proteasome consists of a 20S proteasome core and two 19S regulatory subunits. The 20S proteasome core is composed of 28 subunits that are arranged in four stacked rings, resulting in a barrel-shaped structure. The two end rings are each formed by seven alpha subunits, and the two central rings are each formed by seven beta subunits. The catalytic chamber with the active sites is on the inside of the barrel.</text>
</comment>
<dbReference type="GO" id="GO:0051603">
    <property type="term" value="P:proteolysis involved in protein catabolic process"/>
    <property type="evidence" value="ECO:0007669"/>
    <property type="project" value="InterPro"/>
</dbReference>
<reference evidence="2" key="1">
    <citation type="submission" date="2015-12" db="EMBL/GenBank/DDBJ databases">
        <title>Update maize B73 reference genome by single molecule sequencing technologies.</title>
        <authorList>
            <consortium name="Maize Genome Sequencing Project"/>
            <person name="Ware D."/>
        </authorList>
    </citation>
    <scope>NUCLEOTIDE SEQUENCE [LARGE SCALE GENOMIC DNA]</scope>
    <source>
        <tissue evidence="2">Seedling</tissue>
    </source>
</reference>
<dbReference type="Gene3D" id="3.60.20.10">
    <property type="entry name" value="Glutamine Phosphoribosylpyrophosphate, subunit 1, domain 1"/>
    <property type="match status" value="1"/>
</dbReference>
<dbReference type="GO" id="GO:0005839">
    <property type="term" value="C:proteasome core complex"/>
    <property type="evidence" value="ECO:0007669"/>
    <property type="project" value="InterPro"/>
</dbReference>
<gene>
    <name evidence="2" type="ORF">ZEAMMB73_Zm00001d019943</name>
</gene>
<dbReference type="AlphaFoldDB" id="A0A1D6I145"/>
<dbReference type="SUPFAM" id="SSF56235">
    <property type="entry name" value="N-terminal nucleophile aminohydrolases (Ntn hydrolases)"/>
    <property type="match status" value="1"/>
</dbReference>
<evidence type="ECO:0000313" key="2">
    <source>
        <dbReference type="EMBL" id="ONM53957.1"/>
    </source>
</evidence>
<accession>A0A1D6I145</accession>
<dbReference type="Pfam" id="PF00227">
    <property type="entry name" value="Proteasome"/>
    <property type="match status" value="1"/>
</dbReference>